<protein>
    <submittedName>
        <fullName evidence="1">Uncharacterized protein</fullName>
    </submittedName>
</protein>
<proteinExistence type="predicted"/>
<dbReference type="Proteomes" id="UP000651482">
    <property type="component" value="Unassembled WGS sequence"/>
</dbReference>
<dbReference type="AlphaFoldDB" id="A0A926HP89"/>
<dbReference type="EMBL" id="JACRSN010000041">
    <property type="protein sequence ID" value="MBC8535022.1"/>
    <property type="molecule type" value="Genomic_DNA"/>
</dbReference>
<evidence type="ECO:0000313" key="2">
    <source>
        <dbReference type="Proteomes" id="UP000651482"/>
    </source>
</evidence>
<organism evidence="1 2">
    <name type="scientific">Yeguia hominis</name>
    <dbReference type="NCBI Taxonomy" id="2763662"/>
    <lineage>
        <taxon>Bacteria</taxon>
        <taxon>Bacillati</taxon>
        <taxon>Bacillota</taxon>
        <taxon>Clostridia</taxon>
        <taxon>Eubacteriales</taxon>
        <taxon>Yeguiaceae</taxon>
        <taxon>Yeguia</taxon>
    </lineage>
</organism>
<dbReference type="RefSeq" id="WP_249320694.1">
    <property type="nucleotide sequence ID" value="NZ_JACRSN010000041.1"/>
</dbReference>
<name>A0A926HP89_9FIRM</name>
<accession>A0A926HP89</accession>
<evidence type="ECO:0000313" key="1">
    <source>
        <dbReference type="EMBL" id="MBC8535022.1"/>
    </source>
</evidence>
<comment type="caution">
    <text evidence="1">The sequence shown here is derived from an EMBL/GenBank/DDBJ whole genome shotgun (WGS) entry which is preliminary data.</text>
</comment>
<keyword evidence="2" id="KW-1185">Reference proteome</keyword>
<reference evidence="1" key="1">
    <citation type="submission" date="2020-08" db="EMBL/GenBank/DDBJ databases">
        <title>Genome public.</title>
        <authorList>
            <person name="Liu C."/>
            <person name="Sun Q."/>
        </authorList>
    </citation>
    <scope>NUCLEOTIDE SEQUENCE</scope>
    <source>
        <strain evidence="1">NSJ-40</strain>
    </source>
</reference>
<sequence length="79" mass="9164">MSYKRISVRFNMDVDAERKAWEIIHEKGSGFVGKEVISAINTSRELFGLEKMIRKVVFGAIFSCPNNRWLQNGATLEWR</sequence>
<gene>
    <name evidence="1" type="ORF">IAG03_13780</name>
</gene>